<gene>
    <name evidence="1" type="ORF">OESDEN_14407</name>
</gene>
<name>A0A0B1SPN3_OESDE</name>
<dbReference type="OrthoDB" id="5843312at2759"/>
<organism evidence="1 2">
    <name type="scientific">Oesophagostomum dentatum</name>
    <name type="common">Nodular worm</name>
    <dbReference type="NCBI Taxonomy" id="61180"/>
    <lineage>
        <taxon>Eukaryota</taxon>
        <taxon>Metazoa</taxon>
        <taxon>Ecdysozoa</taxon>
        <taxon>Nematoda</taxon>
        <taxon>Chromadorea</taxon>
        <taxon>Rhabditida</taxon>
        <taxon>Rhabditina</taxon>
        <taxon>Rhabditomorpha</taxon>
        <taxon>Strongyloidea</taxon>
        <taxon>Strongylidae</taxon>
        <taxon>Oesophagostomum</taxon>
    </lineage>
</organism>
<feature type="non-terminal residue" evidence="1">
    <location>
        <position position="41"/>
    </location>
</feature>
<evidence type="ECO:0000313" key="1">
    <source>
        <dbReference type="EMBL" id="KHJ85856.1"/>
    </source>
</evidence>
<protein>
    <submittedName>
        <fullName evidence="1">Uncharacterized protein</fullName>
    </submittedName>
</protein>
<dbReference type="AlphaFoldDB" id="A0A0B1SPN3"/>
<proteinExistence type="predicted"/>
<dbReference type="Proteomes" id="UP000053660">
    <property type="component" value="Unassembled WGS sequence"/>
</dbReference>
<keyword evidence="2" id="KW-1185">Reference proteome</keyword>
<dbReference type="EMBL" id="KN562344">
    <property type="protein sequence ID" value="KHJ85856.1"/>
    <property type="molecule type" value="Genomic_DNA"/>
</dbReference>
<evidence type="ECO:0000313" key="2">
    <source>
        <dbReference type="Proteomes" id="UP000053660"/>
    </source>
</evidence>
<sequence length="41" mass="4240">MISVTINLCLGKDVPVQRVERLVVAGSSNTAKRALASVTAA</sequence>
<reference evidence="1 2" key="1">
    <citation type="submission" date="2014-03" db="EMBL/GenBank/DDBJ databases">
        <title>Draft genome of the hookworm Oesophagostomum dentatum.</title>
        <authorList>
            <person name="Mitreva M."/>
        </authorList>
    </citation>
    <scope>NUCLEOTIDE SEQUENCE [LARGE SCALE GENOMIC DNA]</scope>
    <source>
        <strain evidence="1 2">OD-Hann</strain>
    </source>
</reference>
<accession>A0A0B1SPN3</accession>